<evidence type="ECO:0000313" key="3">
    <source>
        <dbReference type="Proteomes" id="UP000614424"/>
    </source>
</evidence>
<sequence length="269" mass="29028">MQFCVLGSGSRGNATYVRSGETSLLVDAGFSGVEIERRLAAIDVPPESLSAIVLTHEHGDHIKGAAILARKYQLPVYTNIGTLAGGKKVLKKLPSWNEFSTGASFDFGGLNIHPFAISHDTIDPVGFIFTDSSSSLGYCTDTGMVTRLLSHRLSGCNGLVIECNHDPVMLQNGPYPPHLKQRVFSKQGHLANEDAAHFICSLLHADLQHVVLAHLSETNNDPTLAYETVTSIVQEKTNGKSPEISLSWQDRPGDFVSLQACSAREVMAG</sequence>
<gene>
    <name evidence="2" type="ORF">H8E41_08300</name>
</gene>
<organism evidence="2 3">
    <name type="scientific">Candidatus Desulfobia pelagia</name>
    <dbReference type="NCBI Taxonomy" id="2841692"/>
    <lineage>
        <taxon>Bacteria</taxon>
        <taxon>Pseudomonadati</taxon>
        <taxon>Thermodesulfobacteriota</taxon>
        <taxon>Desulfobulbia</taxon>
        <taxon>Desulfobulbales</taxon>
        <taxon>Desulfobulbaceae</taxon>
        <taxon>Candidatus Desulfobia</taxon>
    </lineage>
</organism>
<evidence type="ECO:0000313" key="2">
    <source>
        <dbReference type="EMBL" id="MBC8317895.1"/>
    </source>
</evidence>
<dbReference type="PANTHER" id="PTHR47619:SF1">
    <property type="entry name" value="EXODEOXYRIBONUCLEASE WALJ"/>
    <property type="match status" value="1"/>
</dbReference>
<dbReference type="SUPFAM" id="SSF56281">
    <property type="entry name" value="Metallo-hydrolase/oxidoreductase"/>
    <property type="match status" value="1"/>
</dbReference>
<dbReference type="InterPro" id="IPR036866">
    <property type="entry name" value="RibonucZ/Hydroxyglut_hydro"/>
</dbReference>
<dbReference type="EMBL" id="JACNJZ010000114">
    <property type="protein sequence ID" value="MBC8317895.1"/>
    <property type="molecule type" value="Genomic_DNA"/>
</dbReference>
<name>A0A8J6NDC3_9BACT</name>
<comment type="caution">
    <text evidence="2">The sequence shown here is derived from an EMBL/GenBank/DDBJ whole genome shotgun (WGS) entry which is preliminary data.</text>
</comment>
<dbReference type="SMART" id="SM00849">
    <property type="entry name" value="Lactamase_B"/>
    <property type="match status" value="1"/>
</dbReference>
<protein>
    <submittedName>
        <fullName evidence="2">MBL fold metallo-hydrolase</fullName>
    </submittedName>
</protein>
<dbReference type="Pfam" id="PF12706">
    <property type="entry name" value="Lactamase_B_2"/>
    <property type="match status" value="1"/>
</dbReference>
<proteinExistence type="predicted"/>
<dbReference type="Proteomes" id="UP000614424">
    <property type="component" value="Unassembled WGS sequence"/>
</dbReference>
<dbReference type="InterPro" id="IPR052533">
    <property type="entry name" value="WalJ/YycJ-like"/>
</dbReference>
<reference evidence="2 3" key="1">
    <citation type="submission" date="2020-08" db="EMBL/GenBank/DDBJ databases">
        <title>Bridging the membrane lipid divide: bacteria of the FCB group superphylum have the potential to synthesize archaeal ether lipids.</title>
        <authorList>
            <person name="Villanueva L."/>
            <person name="Von Meijenfeldt F.A.B."/>
            <person name="Westbye A.B."/>
            <person name="Yadav S."/>
            <person name="Hopmans E.C."/>
            <person name="Dutilh B.E."/>
            <person name="Sinninghe Damste J.S."/>
        </authorList>
    </citation>
    <scope>NUCLEOTIDE SEQUENCE [LARGE SCALE GENOMIC DNA]</scope>
    <source>
        <strain evidence="2">NIOZ-UU47</strain>
    </source>
</reference>
<accession>A0A8J6NDC3</accession>
<dbReference type="PANTHER" id="PTHR47619">
    <property type="entry name" value="METALLO-HYDROLASE YYCJ-RELATED"/>
    <property type="match status" value="1"/>
</dbReference>
<dbReference type="InterPro" id="IPR001279">
    <property type="entry name" value="Metallo-B-lactamas"/>
</dbReference>
<evidence type="ECO:0000259" key="1">
    <source>
        <dbReference type="SMART" id="SM00849"/>
    </source>
</evidence>
<feature type="domain" description="Metallo-beta-lactamase" evidence="1">
    <location>
        <begin position="11"/>
        <end position="202"/>
    </location>
</feature>
<dbReference type="Gene3D" id="3.60.15.10">
    <property type="entry name" value="Ribonuclease Z/Hydroxyacylglutathione hydrolase-like"/>
    <property type="match status" value="1"/>
</dbReference>
<dbReference type="AlphaFoldDB" id="A0A8J6NDC3"/>